<dbReference type="Proteomes" id="UP000008827">
    <property type="component" value="Chromosome 5"/>
</dbReference>
<dbReference type="InParanoid" id="A0A0R0K2Q5"/>
<protein>
    <submittedName>
        <fullName evidence="1 2">Uncharacterized protein</fullName>
    </submittedName>
</protein>
<dbReference type="EMBL" id="CM000838">
    <property type="protein sequence ID" value="KRH59522.1"/>
    <property type="molecule type" value="Genomic_DNA"/>
</dbReference>
<dbReference type="Gramene" id="KRH59522">
    <property type="protein sequence ID" value="KRH59522"/>
    <property type="gene ID" value="GLYMA_05G188100"/>
</dbReference>
<reference evidence="1 2" key="1">
    <citation type="journal article" date="2010" name="Nature">
        <title>Genome sequence of the palaeopolyploid soybean.</title>
        <authorList>
            <person name="Schmutz J."/>
            <person name="Cannon S.B."/>
            <person name="Schlueter J."/>
            <person name="Ma J."/>
            <person name="Mitros T."/>
            <person name="Nelson W."/>
            <person name="Hyten D.L."/>
            <person name="Song Q."/>
            <person name="Thelen J.J."/>
            <person name="Cheng J."/>
            <person name="Xu D."/>
            <person name="Hellsten U."/>
            <person name="May G.D."/>
            <person name="Yu Y."/>
            <person name="Sakurai T."/>
            <person name="Umezawa T."/>
            <person name="Bhattacharyya M.K."/>
            <person name="Sandhu D."/>
            <person name="Valliyodan B."/>
            <person name="Lindquist E."/>
            <person name="Peto M."/>
            <person name="Grant D."/>
            <person name="Shu S."/>
            <person name="Goodstein D."/>
            <person name="Barry K."/>
            <person name="Futrell-Griggs M."/>
            <person name="Abernathy B."/>
            <person name="Du J."/>
            <person name="Tian Z."/>
            <person name="Zhu L."/>
            <person name="Gill N."/>
            <person name="Joshi T."/>
            <person name="Libault M."/>
            <person name="Sethuraman A."/>
            <person name="Zhang X.-C."/>
            <person name="Shinozaki K."/>
            <person name="Nguyen H.T."/>
            <person name="Wing R.A."/>
            <person name="Cregan P."/>
            <person name="Specht J."/>
            <person name="Grimwood J."/>
            <person name="Rokhsar D."/>
            <person name="Stacey G."/>
            <person name="Shoemaker R.C."/>
            <person name="Jackson S.A."/>
        </authorList>
    </citation>
    <scope>NUCLEOTIDE SEQUENCE</scope>
    <source>
        <strain evidence="2">cv. Williams 82</strain>
        <tissue evidence="1">Callus</tissue>
    </source>
</reference>
<dbReference type="AlphaFoldDB" id="A0A0R0K2Q5"/>
<evidence type="ECO:0000313" key="3">
    <source>
        <dbReference type="Proteomes" id="UP000008827"/>
    </source>
</evidence>
<reference evidence="1" key="3">
    <citation type="submission" date="2018-07" db="EMBL/GenBank/DDBJ databases">
        <title>WGS assembly of Glycine max.</title>
        <authorList>
            <person name="Schmutz J."/>
            <person name="Cannon S."/>
            <person name="Schlueter J."/>
            <person name="Ma J."/>
            <person name="Mitros T."/>
            <person name="Nelson W."/>
            <person name="Hyten D."/>
            <person name="Song Q."/>
            <person name="Thelen J."/>
            <person name="Cheng J."/>
            <person name="Xu D."/>
            <person name="Hellsten U."/>
            <person name="May G."/>
            <person name="Yu Y."/>
            <person name="Sakurai T."/>
            <person name="Umezawa T."/>
            <person name="Bhattacharyya M."/>
            <person name="Sandhu D."/>
            <person name="Valliyodan B."/>
            <person name="Lindquist E."/>
            <person name="Peto M."/>
            <person name="Grant D."/>
            <person name="Shu S."/>
            <person name="Goodstein D."/>
            <person name="Barry K."/>
            <person name="Futrell-Griggs M."/>
            <person name="Abernathy B."/>
            <person name="Du J."/>
            <person name="Tian Z."/>
            <person name="Zhu L."/>
            <person name="Gill N."/>
            <person name="Joshi T."/>
            <person name="Libault M."/>
            <person name="Sethuraman A."/>
            <person name="Zhang X."/>
            <person name="Shinozaki K."/>
            <person name="Nguyen H."/>
            <person name="Wing R."/>
            <person name="Cregan P."/>
            <person name="Specht J."/>
            <person name="Grimwood J."/>
            <person name="Rokhsar D."/>
            <person name="Stacey G."/>
            <person name="Shoemaker R."/>
            <person name="Jackson S."/>
        </authorList>
    </citation>
    <scope>NUCLEOTIDE SEQUENCE</scope>
    <source>
        <tissue evidence="1">Callus</tissue>
    </source>
</reference>
<evidence type="ECO:0000313" key="2">
    <source>
        <dbReference type="EnsemblPlants" id="KRH59522"/>
    </source>
</evidence>
<reference evidence="2" key="2">
    <citation type="submission" date="2018-02" db="UniProtKB">
        <authorList>
            <consortium name="EnsemblPlants"/>
        </authorList>
    </citation>
    <scope>IDENTIFICATION</scope>
    <source>
        <strain evidence="2">Williams 82</strain>
    </source>
</reference>
<keyword evidence="3" id="KW-1185">Reference proteome</keyword>
<organism evidence="1">
    <name type="scientific">Glycine max</name>
    <name type="common">Soybean</name>
    <name type="synonym">Glycine hispida</name>
    <dbReference type="NCBI Taxonomy" id="3847"/>
    <lineage>
        <taxon>Eukaryota</taxon>
        <taxon>Viridiplantae</taxon>
        <taxon>Streptophyta</taxon>
        <taxon>Embryophyta</taxon>
        <taxon>Tracheophyta</taxon>
        <taxon>Spermatophyta</taxon>
        <taxon>Magnoliopsida</taxon>
        <taxon>eudicotyledons</taxon>
        <taxon>Gunneridae</taxon>
        <taxon>Pentapetalae</taxon>
        <taxon>rosids</taxon>
        <taxon>fabids</taxon>
        <taxon>Fabales</taxon>
        <taxon>Fabaceae</taxon>
        <taxon>Papilionoideae</taxon>
        <taxon>50 kb inversion clade</taxon>
        <taxon>NPAAA clade</taxon>
        <taxon>indigoferoid/millettioid clade</taxon>
        <taxon>Phaseoleae</taxon>
        <taxon>Glycine</taxon>
        <taxon>Glycine subgen. Soja</taxon>
    </lineage>
</organism>
<sequence length="127" mass="14606">MMMTSNHIPYTGAAIIHSVDNEYDDGLPMNMKYDLTGVCNGLICLRAETLKDGFYLTWVRFWNPDTRLISKKSPCIQFQIQTPRRGCKMMGFGSRDTYKVVTVVVDWESMKTNVRVLFLIMIIANQV</sequence>
<accession>A0A0R0K2Q5</accession>
<evidence type="ECO:0000313" key="1">
    <source>
        <dbReference type="EMBL" id="KRH59522.1"/>
    </source>
</evidence>
<name>A0A0R0K2Q5_SOYBN</name>
<dbReference type="EnsemblPlants" id="KRH59522">
    <property type="protein sequence ID" value="KRH59522"/>
    <property type="gene ID" value="GLYMA_05G188100"/>
</dbReference>
<proteinExistence type="predicted"/>
<gene>
    <name evidence="1" type="ORF">GLYMA_05G188100</name>
</gene>